<organism evidence="2 3">
    <name type="scientific">Candidatus Nealsonbacteria bacterium CG02_land_8_20_14_3_00_40_11</name>
    <dbReference type="NCBI Taxonomy" id="1974700"/>
    <lineage>
        <taxon>Bacteria</taxon>
        <taxon>Candidatus Nealsoniibacteriota</taxon>
    </lineage>
</organism>
<gene>
    <name evidence="2" type="ORF">COS26_00145</name>
</gene>
<evidence type="ECO:0000313" key="2">
    <source>
        <dbReference type="EMBL" id="PIV43719.1"/>
    </source>
</evidence>
<comment type="caution">
    <text evidence="2">The sequence shown here is derived from an EMBL/GenBank/DDBJ whole genome shotgun (WGS) entry which is preliminary data.</text>
</comment>
<name>A0A2M7D8P1_9BACT</name>
<dbReference type="Proteomes" id="UP000230304">
    <property type="component" value="Unassembled WGS sequence"/>
</dbReference>
<feature type="domain" description="GmrSD restriction endonucleases N-terminal" evidence="1">
    <location>
        <begin position="1"/>
        <end position="35"/>
    </location>
</feature>
<sequence>MPRFQRDYVWERIRVAKLFDSIYKEMLIGSFFLWITSSK</sequence>
<dbReference type="AlphaFoldDB" id="A0A2M7D8P1"/>
<accession>A0A2M7D8P1</accession>
<evidence type="ECO:0000313" key="3">
    <source>
        <dbReference type="Proteomes" id="UP000230304"/>
    </source>
</evidence>
<proteinExistence type="predicted"/>
<evidence type="ECO:0000259" key="1">
    <source>
        <dbReference type="Pfam" id="PF03235"/>
    </source>
</evidence>
<protein>
    <recommendedName>
        <fullName evidence="1">GmrSD restriction endonucleases N-terminal domain-containing protein</fullName>
    </recommendedName>
</protein>
<dbReference type="EMBL" id="PEUA01000004">
    <property type="protein sequence ID" value="PIV43719.1"/>
    <property type="molecule type" value="Genomic_DNA"/>
</dbReference>
<dbReference type="Pfam" id="PF03235">
    <property type="entry name" value="GmrSD_N"/>
    <property type="match status" value="1"/>
</dbReference>
<reference evidence="3" key="1">
    <citation type="submission" date="2017-09" db="EMBL/GenBank/DDBJ databases">
        <title>Depth-based differentiation of microbial function through sediment-hosted aquifers and enrichment of novel symbionts in the deep terrestrial subsurface.</title>
        <authorList>
            <person name="Probst A.J."/>
            <person name="Ladd B."/>
            <person name="Jarett J.K."/>
            <person name="Geller-Mcgrath D.E."/>
            <person name="Sieber C.M.K."/>
            <person name="Emerson J.B."/>
            <person name="Anantharaman K."/>
            <person name="Thomas B.C."/>
            <person name="Malmstrom R."/>
            <person name="Stieglmeier M."/>
            <person name="Klingl A."/>
            <person name="Woyke T."/>
            <person name="Ryan C.M."/>
            <person name="Banfield J.F."/>
        </authorList>
    </citation>
    <scope>NUCLEOTIDE SEQUENCE [LARGE SCALE GENOMIC DNA]</scope>
</reference>
<dbReference type="InterPro" id="IPR004919">
    <property type="entry name" value="GmrSD_N"/>
</dbReference>